<protein>
    <submittedName>
        <fullName evidence="2">Uncharacterized protein</fullName>
    </submittedName>
</protein>
<evidence type="ECO:0000313" key="3">
    <source>
        <dbReference type="Proteomes" id="UP000053958"/>
    </source>
</evidence>
<proteinExistence type="predicted"/>
<sequence length="97" mass="10073">EIQLRIFPRVMRPASLLPSGPRTGSWSNPLSLMSSMAVSQVSLDRIVVTGFNLSDLTLAADSGSLFPRADNSGEVGAVSEGSEGSRSFAASQSSSAN</sequence>
<accession>A0A0F4YGR8</accession>
<gene>
    <name evidence="2" type="ORF">T310_8772</name>
</gene>
<reference evidence="2 3" key="1">
    <citation type="submission" date="2015-04" db="EMBL/GenBank/DDBJ databases">
        <authorList>
            <person name="Heijne W.H."/>
            <person name="Fedorova N.D."/>
            <person name="Nierman W.C."/>
            <person name="Vollebregt A.W."/>
            <person name="Zhao Z."/>
            <person name="Wu L."/>
            <person name="Kumar M."/>
            <person name="Stam H."/>
            <person name="van den Berg M.A."/>
            <person name="Pel H.J."/>
        </authorList>
    </citation>
    <scope>NUCLEOTIDE SEQUENCE [LARGE SCALE GENOMIC DNA]</scope>
    <source>
        <strain evidence="2 3">CBS 393.64</strain>
    </source>
</reference>
<dbReference type="Proteomes" id="UP000053958">
    <property type="component" value="Unassembled WGS sequence"/>
</dbReference>
<keyword evidence="3" id="KW-1185">Reference proteome</keyword>
<evidence type="ECO:0000313" key="2">
    <source>
        <dbReference type="EMBL" id="KKA17384.1"/>
    </source>
</evidence>
<dbReference type="GeneID" id="25320936"/>
<feature type="region of interest" description="Disordered" evidence="1">
    <location>
        <begin position="69"/>
        <end position="97"/>
    </location>
</feature>
<dbReference type="AlphaFoldDB" id="A0A0F4YGR8"/>
<dbReference type="EMBL" id="LASV01000661">
    <property type="protein sequence ID" value="KKA17384.1"/>
    <property type="molecule type" value="Genomic_DNA"/>
</dbReference>
<name>A0A0F4YGR8_RASE3</name>
<feature type="non-terminal residue" evidence="2">
    <location>
        <position position="1"/>
    </location>
</feature>
<comment type="caution">
    <text evidence="2">The sequence shown here is derived from an EMBL/GenBank/DDBJ whole genome shotgun (WGS) entry which is preliminary data.</text>
</comment>
<evidence type="ECO:0000256" key="1">
    <source>
        <dbReference type="SAM" id="MobiDB-lite"/>
    </source>
</evidence>
<organism evidence="2 3">
    <name type="scientific">Rasamsonia emersonii (strain ATCC 16479 / CBS 393.64 / IMI 116815)</name>
    <dbReference type="NCBI Taxonomy" id="1408163"/>
    <lineage>
        <taxon>Eukaryota</taxon>
        <taxon>Fungi</taxon>
        <taxon>Dikarya</taxon>
        <taxon>Ascomycota</taxon>
        <taxon>Pezizomycotina</taxon>
        <taxon>Eurotiomycetes</taxon>
        <taxon>Eurotiomycetidae</taxon>
        <taxon>Eurotiales</taxon>
        <taxon>Trichocomaceae</taxon>
        <taxon>Rasamsonia</taxon>
    </lineage>
</organism>
<feature type="compositionally biased region" description="Low complexity" evidence="1">
    <location>
        <begin position="72"/>
        <end position="97"/>
    </location>
</feature>
<dbReference type="RefSeq" id="XP_013323996.1">
    <property type="nucleotide sequence ID" value="XM_013468542.1"/>
</dbReference>